<keyword evidence="1" id="KW-0732">Signal</keyword>
<dbReference type="InterPro" id="IPR050904">
    <property type="entry name" value="Adhesion/Biosynth-related"/>
</dbReference>
<dbReference type="Pfam" id="PF02469">
    <property type="entry name" value="Fasciclin"/>
    <property type="match status" value="2"/>
</dbReference>
<organism evidence="3 4">
    <name type="scientific">Pleurostoma richardsiae</name>
    <dbReference type="NCBI Taxonomy" id="41990"/>
    <lineage>
        <taxon>Eukaryota</taxon>
        <taxon>Fungi</taxon>
        <taxon>Dikarya</taxon>
        <taxon>Ascomycota</taxon>
        <taxon>Pezizomycotina</taxon>
        <taxon>Sordariomycetes</taxon>
        <taxon>Sordariomycetidae</taxon>
        <taxon>Calosphaeriales</taxon>
        <taxon>Pleurostomataceae</taxon>
        <taxon>Pleurostoma</taxon>
    </lineage>
</organism>
<dbReference type="AlphaFoldDB" id="A0AA38RZF5"/>
<dbReference type="PROSITE" id="PS50213">
    <property type="entry name" value="FAS1"/>
    <property type="match status" value="2"/>
</dbReference>
<gene>
    <name evidence="3" type="ORF">NKR23_g6257</name>
</gene>
<feature type="chain" id="PRO_5041460383" evidence="1">
    <location>
        <begin position="20"/>
        <end position="454"/>
    </location>
</feature>
<feature type="signal peptide" evidence="1">
    <location>
        <begin position="1"/>
        <end position="19"/>
    </location>
</feature>
<evidence type="ECO:0000313" key="4">
    <source>
        <dbReference type="Proteomes" id="UP001174694"/>
    </source>
</evidence>
<name>A0AA38RZF5_9PEZI</name>
<feature type="domain" description="FAS1" evidence="2">
    <location>
        <begin position="249"/>
        <end position="408"/>
    </location>
</feature>
<keyword evidence="4" id="KW-1185">Reference proteome</keyword>
<protein>
    <submittedName>
        <fullName evidence="3">Fasciclin domain family protein</fullName>
    </submittedName>
</protein>
<dbReference type="EMBL" id="JANBVO010000018">
    <property type="protein sequence ID" value="KAJ9143851.1"/>
    <property type="molecule type" value="Genomic_DNA"/>
</dbReference>
<evidence type="ECO:0000256" key="1">
    <source>
        <dbReference type="SAM" id="SignalP"/>
    </source>
</evidence>
<dbReference type="InterPro" id="IPR000782">
    <property type="entry name" value="FAS1_domain"/>
</dbReference>
<dbReference type="InterPro" id="IPR036378">
    <property type="entry name" value="FAS1_dom_sf"/>
</dbReference>
<sequence length="454" mass="49861">MKFAVVLPFAALGSAFVLPDPNIFSQVAIHDHGEQHDEVPAKSSLASWLGDTLDYLPQAVRGGIHKLEDKFYDDLDTLSEEDEDDEYDIGFPLAKPHDGDKKHGHHLANLTIWEIISKSNHTTKFAKIVSEHEGIVELLNSTKANHTLFVPVDSAFKHIPEDHEKPSDEFVEALLKYHIGLDAYPARDVITAHTLPTVLNESWLGDKPQRLRTRVGLGGWNVNFYSKIVAANLPAKNGVIHAVNHILVPPPLVGRLLTLFPTRFSTLLLAYEKTDFVSFIHGVKLEGSTVFAPSNDAFARLGPAANAFLFNTEKGIGYLRALLKYHIVANTTLYSDEIYRAEEEGGDVGIINGHTHVDLPSLLGDKSIAVDIARWKVFVRVTLNGYVPVTVQDGVAKNGVVHVVGRVPIPPHEHKGEGDDYDGGEISVDDLIARLAPYVDGEDGDDETEPAGEL</sequence>
<feature type="domain" description="FAS1" evidence="2">
    <location>
        <begin position="109"/>
        <end position="247"/>
    </location>
</feature>
<proteinExistence type="predicted"/>
<accession>A0AA38RZF5</accession>
<dbReference type="SMART" id="SM00554">
    <property type="entry name" value="FAS1"/>
    <property type="match status" value="2"/>
</dbReference>
<comment type="caution">
    <text evidence="3">The sequence shown here is derived from an EMBL/GenBank/DDBJ whole genome shotgun (WGS) entry which is preliminary data.</text>
</comment>
<evidence type="ECO:0000259" key="2">
    <source>
        <dbReference type="PROSITE" id="PS50213"/>
    </source>
</evidence>
<dbReference type="PANTHER" id="PTHR10900">
    <property type="entry name" value="PERIOSTIN-RELATED"/>
    <property type="match status" value="1"/>
</dbReference>
<evidence type="ECO:0000313" key="3">
    <source>
        <dbReference type="EMBL" id="KAJ9143851.1"/>
    </source>
</evidence>
<dbReference type="Gene3D" id="2.30.180.10">
    <property type="entry name" value="FAS1 domain"/>
    <property type="match status" value="2"/>
</dbReference>
<dbReference type="PANTHER" id="PTHR10900:SF125">
    <property type="entry name" value="FAS1 DOMAIN-CONTAINING PROTEIN YLR001C"/>
    <property type="match status" value="1"/>
</dbReference>
<dbReference type="Proteomes" id="UP001174694">
    <property type="component" value="Unassembled WGS sequence"/>
</dbReference>
<dbReference type="SUPFAM" id="SSF82153">
    <property type="entry name" value="FAS1 domain"/>
    <property type="match status" value="2"/>
</dbReference>
<reference evidence="3" key="1">
    <citation type="submission" date="2022-07" db="EMBL/GenBank/DDBJ databases">
        <title>Fungi with potential for degradation of polypropylene.</title>
        <authorList>
            <person name="Gostincar C."/>
        </authorList>
    </citation>
    <scope>NUCLEOTIDE SEQUENCE</scope>
    <source>
        <strain evidence="3">EXF-13308</strain>
    </source>
</reference>